<dbReference type="PANTHER" id="PTHR44375:SF2">
    <property type="entry name" value="BETA-KETOACYL-ACP REDUCTASE-LIKE PROTEIN-RELATED"/>
    <property type="match status" value="1"/>
</dbReference>
<dbReference type="FunFam" id="3.40.50.720:FF:000084">
    <property type="entry name" value="Short-chain dehydrogenase reductase"/>
    <property type="match status" value="1"/>
</dbReference>
<dbReference type="PRINTS" id="PR00081">
    <property type="entry name" value="GDHRDH"/>
</dbReference>
<dbReference type="InterPro" id="IPR036291">
    <property type="entry name" value="NAD(P)-bd_dom_sf"/>
</dbReference>
<evidence type="ECO:0000256" key="1">
    <source>
        <dbReference type="RuleBase" id="RU000363"/>
    </source>
</evidence>
<evidence type="ECO:0008006" key="3">
    <source>
        <dbReference type="Google" id="ProtNLM"/>
    </source>
</evidence>
<evidence type="ECO:0000313" key="2">
    <source>
        <dbReference type="EMBL" id="ADE77298.1"/>
    </source>
</evidence>
<dbReference type="Pfam" id="PF00106">
    <property type="entry name" value="adh_short"/>
    <property type="match status" value="1"/>
</dbReference>
<sequence>MGRKGVDSLEKGLEGKVVLVTGASSGLGREFALSFARRGCNIVATARRTQLLISLCQDIDKLNNSAPASLQGCSNSRLLVKALAVKLDVSQSDAVVDAAVGIAWQCFGRIDVLINNAGFRGNVNSSLDLKEDEWNKVITTNLRGTWLVSKAVGKRMREAKRGGSIINISSIGGLPRGELPGGIAYSASKAGINAMTKIMALELGMYNIRVNAVAPGLFRSEITAGLMEKDWLNTVARKIVPLQTWGEIEPTLTSTLHLLASDTSAYTTGNIVIIDGGQSLPGVPLYSSL</sequence>
<protein>
    <recommendedName>
        <fullName evidence="3">3-oxoacyl-[acyl-carrier-protein] reductase</fullName>
    </recommendedName>
</protein>
<dbReference type="OMA" id="FPQWGAY"/>
<dbReference type="InterPro" id="IPR002347">
    <property type="entry name" value="SDR_fam"/>
</dbReference>
<dbReference type="CDD" id="cd05233">
    <property type="entry name" value="SDR_c"/>
    <property type="match status" value="1"/>
</dbReference>
<dbReference type="AlphaFoldDB" id="D5ACM9"/>
<organism evidence="2">
    <name type="scientific">Picea sitchensis</name>
    <name type="common">Sitka spruce</name>
    <name type="synonym">Pinus sitchensis</name>
    <dbReference type="NCBI Taxonomy" id="3332"/>
    <lineage>
        <taxon>Eukaryota</taxon>
        <taxon>Viridiplantae</taxon>
        <taxon>Streptophyta</taxon>
        <taxon>Embryophyta</taxon>
        <taxon>Tracheophyta</taxon>
        <taxon>Spermatophyta</taxon>
        <taxon>Pinopsida</taxon>
        <taxon>Pinidae</taxon>
        <taxon>Conifers I</taxon>
        <taxon>Pinales</taxon>
        <taxon>Pinaceae</taxon>
        <taxon>Picea</taxon>
    </lineage>
</organism>
<reference evidence="2" key="1">
    <citation type="submission" date="2010-04" db="EMBL/GenBank/DDBJ databases">
        <authorList>
            <person name="Reid K.E."/>
            <person name="Liao N."/>
            <person name="Chan S."/>
            <person name="Docking R."/>
            <person name="Taylor G."/>
            <person name="Moore R."/>
            <person name="Mayo M."/>
            <person name="Munro S."/>
            <person name="King J."/>
            <person name="Yanchuk A."/>
            <person name="Holt R."/>
            <person name="Jones S."/>
            <person name="Marra M."/>
            <person name="Ritland C.E."/>
            <person name="Ritland K."/>
            <person name="Bohlmann J."/>
        </authorList>
    </citation>
    <scope>NUCLEOTIDE SEQUENCE</scope>
    <source>
        <tissue evidence="2">Bud</tissue>
    </source>
</reference>
<proteinExistence type="evidence at transcript level"/>
<dbReference type="Gene3D" id="3.40.50.720">
    <property type="entry name" value="NAD(P)-binding Rossmann-like Domain"/>
    <property type="match status" value="1"/>
</dbReference>
<dbReference type="SUPFAM" id="SSF51735">
    <property type="entry name" value="NAD(P)-binding Rossmann-fold domains"/>
    <property type="match status" value="1"/>
</dbReference>
<dbReference type="PRINTS" id="PR00080">
    <property type="entry name" value="SDRFAMILY"/>
</dbReference>
<comment type="similarity">
    <text evidence="1">Belongs to the short-chain dehydrogenases/reductases (SDR) family.</text>
</comment>
<name>D5ACM9_PICSI</name>
<dbReference type="PANTHER" id="PTHR44375">
    <property type="entry name" value="BETA-KETOACYL-ACP REDUCTASE-LIKE PROTEIN-RELATED"/>
    <property type="match status" value="1"/>
</dbReference>
<accession>D5ACM9</accession>
<dbReference type="EMBL" id="BT124016">
    <property type="protein sequence ID" value="ADE77298.1"/>
    <property type="molecule type" value="mRNA"/>
</dbReference>